<name>A0A7W6NB33_9HYPH</name>
<gene>
    <name evidence="1" type="ORF">GGR20_001792</name>
</gene>
<dbReference type="AlphaFoldDB" id="A0A7W6NB33"/>
<accession>A0A7W6NB33</accession>
<evidence type="ECO:0000313" key="2">
    <source>
        <dbReference type="Proteomes" id="UP000547011"/>
    </source>
</evidence>
<reference evidence="1 2" key="1">
    <citation type="submission" date="2020-08" db="EMBL/GenBank/DDBJ databases">
        <title>Genomic Encyclopedia of Type Strains, Phase IV (KMG-IV): sequencing the most valuable type-strain genomes for metagenomic binning, comparative biology and taxonomic classification.</title>
        <authorList>
            <person name="Goeker M."/>
        </authorList>
    </citation>
    <scope>NUCLEOTIDE SEQUENCE [LARGE SCALE GENOMIC DNA]</scope>
    <source>
        <strain evidence="1 2">DSM 23447</strain>
    </source>
</reference>
<dbReference type="Proteomes" id="UP000547011">
    <property type="component" value="Unassembled WGS sequence"/>
</dbReference>
<comment type="caution">
    <text evidence="1">The sequence shown here is derived from an EMBL/GenBank/DDBJ whole genome shotgun (WGS) entry which is preliminary data.</text>
</comment>
<organism evidence="1 2">
    <name type="scientific">Devosia subaequoris</name>
    <dbReference type="NCBI Taxonomy" id="395930"/>
    <lineage>
        <taxon>Bacteria</taxon>
        <taxon>Pseudomonadati</taxon>
        <taxon>Pseudomonadota</taxon>
        <taxon>Alphaproteobacteria</taxon>
        <taxon>Hyphomicrobiales</taxon>
        <taxon>Devosiaceae</taxon>
        <taxon>Devosia</taxon>
    </lineage>
</organism>
<sequence>MLGFEGVARARVGGSSRMVRERVLDGPGRRVIAGHYPQQIALPIAQR</sequence>
<protein>
    <submittedName>
        <fullName evidence="1">Uncharacterized protein</fullName>
    </submittedName>
</protein>
<dbReference type="EMBL" id="JACIEW010000004">
    <property type="protein sequence ID" value="MBB4052149.1"/>
    <property type="molecule type" value="Genomic_DNA"/>
</dbReference>
<proteinExistence type="predicted"/>
<keyword evidence="2" id="KW-1185">Reference proteome</keyword>
<dbReference type="RefSeq" id="WP_183310885.1">
    <property type="nucleotide sequence ID" value="NZ_JACIEW010000004.1"/>
</dbReference>
<evidence type="ECO:0000313" key="1">
    <source>
        <dbReference type="EMBL" id="MBB4052149.1"/>
    </source>
</evidence>